<dbReference type="RefSeq" id="WP_138239832.1">
    <property type="nucleotide sequence ID" value="NZ_VBRY01000010.1"/>
</dbReference>
<sequence>MSEQTERLLEEHIARDLPMLRKEDRRDIIQLIAGHQPALNADRLADSMIASGVEVGVLLAVLLRYEWMVVQGIMKSTAAGGIAGQLPAFSRCVERFGTLQTAVLNAVERNWKKRLDKEVAARVVAECHAEWVREGVVRIHNYFQEMPVTANAGFHGYAGEYLTIMASPEVGRVFTCTDDMQEALITSPDQAFKIRVGVIRCRKGLLTLAVRDVAPAMQETREHFRVRMTEEIEVKLRRQSGMVVGRLIDISVSGMKVAMAAPCDLARDERLRCNWLLAGSACEADMTVCWRKERGDMLQFGLKFTRLGAVHEQVHKLMLIQQQRLIDRLKHLGAPSWMEMA</sequence>
<evidence type="ECO:0000313" key="3">
    <source>
        <dbReference type="Proteomes" id="UP000306585"/>
    </source>
</evidence>
<name>A0A5R9GHQ9_9PROT</name>
<organism evidence="2 3">
    <name type="scientific">Mariprofundus erugo</name>
    <dbReference type="NCBI Taxonomy" id="2528639"/>
    <lineage>
        <taxon>Bacteria</taxon>
        <taxon>Pseudomonadati</taxon>
        <taxon>Pseudomonadota</taxon>
        <taxon>Candidatius Mariprofundia</taxon>
        <taxon>Mariprofundales</taxon>
        <taxon>Mariprofundaceae</taxon>
        <taxon>Mariprofundus</taxon>
    </lineage>
</organism>
<protein>
    <submittedName>
        <fullName evidence="2">PilZ domain-containing protein</fullName>
    </submittedName>
</protein>
<proteinExistence type="predicted"/>
<dbReference type="SUPFAM" id="SSF141371">
    <property type="entry name" value="PilZ domain-like"/>
    <property type="match status" value="1"/>
</dbReference>
<evidence type="ECO:0000313" key="2">
    <source>
        <dbReference type="EMBL" id="TLS66301.1"/>
    </source>
</evidence>
<dbReference type="InterPro" id="IPR009875">
    <property type="entry name" value="PilZ_domain"/>
</dbReference>
<dbReference type="Pfam" id="PF07238">
    <property type="entry name" value="PilZ"/>
    <property type="match status" value="1"/>
</dbReference>
<keyword evidence="3" id="KW-1185">Reference proteome</keyword>
<dbReference type="GO" id="GO:0035438">
    <property type="term" value="F:cyclic-di-GMP binding"/>
    <property type="evidence" value="ECO:0007669"/>
    <property type="project" value="InterPro"/>
</dbReference>
<dbReference type="Gene3D" id="2.40.10.220">
    <property type="entry name" value="predicted glycosyltransferase like domains"/>
    <property type="match status" value="1"/>
</dbReference>
<comment type="caution">
    <text evidence="2">The sequence shown here is derived from an EMBL/GenBank/DDBJ whole genome shotgun (WGS) entry which is preliminary data.</text>
</comment>
<dbReference type="AlphaFoldDB" id="A0A5R9GHQ9"/>
<gene>
    <name evidence="2" type="ORF">FEF65_10835</name>
</gene>
<feature type="domain" description="PilZ" evidence="1">
    <location>
        <begin position="220"/>
        <end position="312"/>
    </location>
</feature>
<dbReference type="Proteomes" id="UP000306585">
    <property type="component" value="Unassembled WGS sequence"/>
</dbReference>
<dbReference type="EMBL" id="VBRY01000010">
    <property type="protein sequence ID" value="TLS66301.1"/>
    <property type="molecule type" value="Genomic_DNA"/>
</dbReference>
<evidence type="ECO:0000259" key="1">
    <source>
        <dbReference type="Pfam" id="PF07238"/>
    </source>
</evidence>
<reference evidence="2 3" key="1">
    <citation type="journal article" date="2019" name="Appl. Environ. Microbiol.">
        <title>Environmental Evidence and Genomic Insight of Iron-oxidizing Bacteria Preference Towards More Corrosion Resistant Stainless Steel at Higher Salinities.</title>
        <authorList>
            <person name="Garrison C.E."/>
            <person name="Price K.A."/>
            <person name="Field E.K."/>
        </authorList>
    </citation>
    <scope>NUCLEOTIDE SEQUENCE [LARGE SCALE GENOMIC DNA]</scope>
    <source>
        <strain evidence="2 3">P3</strain>
    </source>
</reference>
<accession>A0A5R9GHQ9</accession>